<dbReference type="OrthoDB" id="1779429at2"/>
<dbReference type="RefSeq" id="WP_073269734.1">
    <property type="nucleotide sequence ID" value="NZ_FQTU01000003.1"/>
</dbReference>
<dbReference type="AlphaFoldDB" id="A0A1M4UEE5"/>
<dbReference type="Pfam" id="PF06923">
    <property type="entry name" value="GutM"/>
    <property type="match status" value="1"/>
</dbReference>
<reference evidence="1 2" key="1">
    <citation type="submission" date="2016-11" db="EMBL/GenBank/DDBJ databases">
        <authorList>
            <person name="Jaros S."/>
            <person name="Januszkiewicz K."/>
            <person name="Wedrychowicz H."/>
        </authorList>
    </citation>
    <scope>NUCLEOTIDE SEQUENCE [LARGE SCALE GENOMIC DNA]</scope>
    <source>
        <strain evidence="1 2">DSM 14828</strain>
    </source>
</reference>
<organism evidence="1 2">
    <name type="scientific">Alkalibacter saccharofermentans DSM 14828</name>
    <dbReference type="NCBI Taxonomy" id="1120975"/>
    <lineage>
        <taxon>Bacteria</taxon>
        <taxon>Bacillati</taxon>
        <taxon>Bacillota</taxon>
        <taxon>Clostridia</taxon>
        <taxon>Eubacteriales</taxon>
        <taxon>Eubacteriaceae</taxon>
        <taxon>Alkalibacter</taxon>
    </lineage>
</organism>
<sequence length="140" mass="15935">MENMTRLVFIFFALFIVQGAMTFFQIKNYKKNVSEIRRKGDMLIGQAKGGIKSGCIVIMSLDDKGNITETRCMAGRTVFNRFKNIDDFNGKNVYQSHEWTQNIKNKQIRKAVETAINTMKDQLSSMEEDSEEGSESSVAT</sequence>
<gene>
    <name evidence="1" type="ORF">SAMN02746064_00741</name>
</gene>
<dbReference type="EMBL" id="FQTU01000003">
    <property type="protein sequence ID" value="SHE55139.1"/>
    <property type="molecule type" value="Genomic_DNA"/>
</dbReference>
<evidence type="ECO:0000313" key="2">
    <source>
        <dbReference type="Proteomes" id="UP000184251"/>
    </source>
</evidence>
<proteinExistence type="predicted"/>
<name>A0A1M4UEE5_9FIRM</name>
<dbReference type="STRING" id="1120975.SAMN02746064_00741"/>
<keyword evidence="2" id="KW-1185">Reference proteome</keyword>
<evidence type="ECO:0000313" key="1">
    <source>
        <dbReference type="EMBL" id="SHE55139.1"/>
    </source>
</evidence>
<dbReference type="InterPro" id="IPR009693">
    <property type="entry name" value="Glucitol_operon_activator"/>
</dbReference>
<protein>
    <submittedName>
        <fullName evidence="1">Glucitol operon activator protein (GutM)</fullName>
    </submittedName>
</protein>
<dbReference type="Proteomes" id="UP000184251">
    <property type="component" value="Unassembled WGS sequence"/>
</dbReference>
<accession>A0A1M4UEE5</accession>